<reference evidence="5 7" key="2">
    <citation type="submission" date="2020-04" db="EMBL/GenBank/DDBJ databases">
        <title>Draft genome of Methanobacterium subterraneum isolated from animal feces.</title>
        <authorList>
            <person name="Ouboter H.T."/>
            <person name="Berger S."/>
            <person name="Gungor E."/>
            <person name="Jetten M.S.M."/>
            <person name="Welte C.U."/>
        </authorList>
    </citation>
    <scope>NUCLEOTIDE SEQUENCE [LARGE SCALE GENOMIC DNA]</scope>
    <source>
        <strain evidence="5">HO_2020</strain>
    </source>
</reference>
<evidence type="ECO:0000313" key="4">
    <source>
        <dbReference type="EMBL" id="AUB55445.1"/>
    </source>
</evidence>
<sequence>MRQWYQELFSNYAEKYEAEIFTQGTLGEVDFLESEINYDKNCKILDLGCGTGRHAIELVKRGYHVTGVDLSENMLSKARENARKAGVEIDFMKADARNLPFKNEFDMVIMICEGAFPLMETDEMNFQILECAARALNSRGKLIFTTLNGLFPVFHSVKDFINSNSDSQTNRENTFDLMTFRDQYQLDIEGDDGSKMTLDCNERYYVPSEITWLLKSLDFSNVDIYGSKLGEFSRNDPLSTEDYEMLVIAEYLEND</sequence>
<dbReference type="GO" id="GO:0009404">
    <property type="term" value="P:toxin metabolic process"/>
    <property type="evidence" value="ECO:0007669"/>
    <property type="project" value="TreeGrafter"/>
</dbReference>
<name>A0A2H4VBH0_9EURY</name>
<evidence type="ECO:0000313" key="6">
    <source>
        <dbReference type="Proteomes" id="UP000232806"/>
    </source>
</evidence>
<gene>
    <name evidence="4" type="ORF">BK007_05055</name>
    <name evidence="5" type="ORF">HG719_05575</name>
</gene>
<organism evidence="4 6">
    <name type="scientific">Methanobacterium subterraneum</name>
    <dbReference type="NCBI Taxonomy" id="59277"/>
    <lineage>
        <taxon>Archaea</taxon>
        <taxon>Methanobacteriati</taxon>
        <taxon>Methanobacteriota</taxon>
        <taxon>Methanomada group</taxon>
        <taxon>Methanobacteria</taxon>
        <taxon>Methanobacteriales</taxon>
        <taxon>Methanobacteriaceae</taxon>
        <taxon>Methanobacterium</taxon>
    </lineage>
</organism>
<dbReference type="InterPro" id="IPR026669">
    <property type="entry name" value="Arsenite_MeTrfase-like"/>
</dbReference>
<dbReference type="CDD" id="cd02440">
    <property type="entry name" value="AdoMet_MTases"/>
    <property type="match status" value="1"/>
</dbReference>
<dbReference type="PANTHER" id="PTHR43675">
    <property type="entry name" value="ARSENITE METHYLTRANSFERASE"/>
    <property type="match status" value="1"/>
</dbReference>
<keyword evidence="2" id="KW-0949">S-adenosyl-L-methionine</keyword>
<evidence type="ECO:0000256" key="1">
    <source>
        <dbReference type="ARBA" id="ARBA00022679"/>
    </source>
</evidence>
<keyword evidence="4" id="KW-0489">Methyltransferase</keyword>
<accession>A0A2H4VBH0</accession>
<dbReference type="GeneID" id="35120942"/>
<dbReference type="PANTHER" id="PTHR43675:SF8">
    <property type="entry name" value="ARSENITE METHYLTRANSFERASE"/>
    <property type="match status" value="1"/>
</dbReference>
<dbReference type="InterPro" id="IPR041698">
    <property type="entry name" value="Methyltransf_25"/>
</dbReference>
<dbReference type="SUPFAM" id="SSF53335">
    <property type="entry name" value="S-adenosyl-L-methionine-dependent methyltransferases"/>
    <property type="match status" value="1"/>
</dbReference>
<dbReference type="Proteomes" id="UP000591058">
    <property type="component" value="Unassembled WGS sequence"/>
</dbReference>
<dbReference type="GO" id="GO:0030791">
    <property type="term" value="F:arsenite methyltransferase activity"/>
    <property type="evidence" value="ECO:0007669"/>
    <property type="project" value="TreeGrafter"/>
</dbReference>
<feature type="domain" description="Methyltransferase" evidence="3">
    <location>
        <begin position="44"/>
        <end position="140"/>
    </location>
</feature>
<dbReference type="OrthoDB" id="1018at2157"/>
<dbReference type="InterPro" id="IPR029063">
    <property type="entry name" value="SAM-dependent_MTases_sf"/>
</dbReference>
<dbReference type="GO" id="GO:0032259">
    <property type="term" value="P:methylation"/>
    <property type="evidence" value="ECO:0007669"/>
    <property type="project" value="UniProtKB-KW"/>
</dbReference>
<evidence type="ECO:0000313" key="5">
    <source>
        <dbReference type="EMBL" id="NMO09305.1"/>
    </source>
</evidence>
<dbReference type="EMBL" id="JABBYL010000020">
    <property type="protein sequence ID" value="NMO09305.1"/>
    <property type="molecule type" value="Genomic_DNA"/>
</dbReference>
<evidence type="ECO:0000313" key="7">
    <source>
        <dbReference type="Proteomes" id="UP000591058"/>
    </source>
</evidence>
<reference evidence="4 6" key="1">
    <citation type="submission" date="2016-10" db="EMBL/GenBank/DDBJ databases">
        <title>Comparative genomics between deep and shallow subseafloor isolates.</title>
        <authorList>
            <person name="Ishii S."/>
            <person name="Miller J.R."/>
            <person name="Sutton G."/>
            <person name="Suzuki S."/>
            <person name="Methe B."/>
            <person name="Inagaki F."/>
            <person name="Imachi H."/>
        </authorList>
    </citation>
    <scope>NUCLEOTIDE SEQUENCE [LARGE SCALE GENOMIC DNA]</scope>
    <source>
        <strain evidence="4 6">MO-MB1</strain>
    </source>
</reference>
<dbReference type="GO" id="GO:0005829">
    <property type="term" value="C:cytosol"/>
    <property type="evidence" value="ECO:0007669"/>
    <property type="project" value="TreeGrafter"/>
</dbReference>
<dbReference type="AlphaFoldDB" id="A0A2H4VBH0"/>
<dbReference type="Gene3D" id="3.40.50.150">
    <property type="entry name" value="Vaccinia Virus protein VP39"/>
    <property type="match status" value="1"/>
</dbReference>
<evidence type="ECO:0000256" key="2">
    <source>
        <dbReference type="ARBA" id="ARBA00022691"/>
    </source>
</evidence>
<dbReference type="Gene3D" id="2.20.25.110">
    <property type="entry name" value="S-adenosyl-L-methionine-dependent methyltransferases"/>
    <property type="match status" value="1"/>
</dbReference>
<dbReference type="Pfam" id="PF13649">
    <property type="entry name" value="Methyltransf_25"/>
    <property type="match status" value="1"/>
</dbReference>
<dbReference type="RefSeq" id="WP_100905425.1">
    <property type="nucleotide sequence ID" value="NZ_CP017766.1"/>
</dbReference>
<dbReference type="GO" id="GO:0018872">
    <property type="term" value="P:arsonoacetate metabolic process"/>
    <property type="evidence" value="ECO:0007669"/>
    <property type="project" value="TreeGrafter"/>
</dbReference>
<proteinExistence type="predicted"/>
<evidence type="ECO:0000259" key="3">
    <source>
        <dbReference type="Pfam" id="PF13649"/>
    </source>
</evidence>
<keyword evidence="1 4" id="KW-0808">Transferase</keyword>
<dbReference type="EMBL" id="CP017766">
    <property type="protein sequence ID" value="AUB55445.1"/>
    <property type="molecule type" value="Genomic_DNA"/>
</dbReference>
<dbReference type="Proteomes" id="UP000232806">
    <property type="component" value="Chromosome"/>
</dbReference>
<protein>
    <submittedName>
        <fullName evidence="4 5">SAM-dependent methyltransferase</fullName>
    </submittedName>
</protein>